<dbReference type="EMBL" id="BPRB01000018">
    <property type="protein sequence ID" value="GJE58239.1"/>
    <property type="molecule type" value="Genomic_DNA"/>
</dbReference>
<name>A0ABQ4TTK4_9HYPH</name>
<reference evidence="2" key="2">
    <citation type="submission" date="2021-08" db="EMBL/GenBank/DDBJ databases">
        <authorList>
            <person name="Tani A."/>
            <person name="Ola A."/>
            <person name="Ogura Y."/>
            <person name="Katsura K."/>
            <person name="Hayashi T."/>
        </authorList>
    </citation>
    <scope>NUCLEOTIDE SEQUENCE</scope>
    <source>
        <strain evidence="2">DSM 23632</strain>
    </source>
</reference>
<evidence type="ECO:0000256" key="1">
    <source>
        <dbReference type="SAM" id="MobiDB-lite"/>
    </source>
</evidence>
<feature type="compositionally biased region" description="Low complexity" evidence="1">
    <location>
        <begin position="112"/>
        <end position="125"/>
    </location>
</feature>
<proteinExistence type="predicted"/>
<keyword evidence="3" id="KW-1185">Reference proteome</keyword>
<evidence type="ECO:0000313" key="3">
    <source>
        <dbReference type="Proteomes" id="UP001055057"/>
    </source>
</evidence>
<protein>
    <submittedName>
        <fullName evidence="2">Uncharacterized protein</fullName>
    </submittedName>
</protein>
<organism evidence="2 3">
    <name type="scientific">Methylobacterium trifolii</name>
    <dbReference type="NCBI Taxonomy" id="1003092"/>
    <lineage>
        <taxon>Bacteria</taxon>
        <taxon>Pseudomonadati</taxon>
        <taxon>Pseudomonadota</taxon>
        <taxon>Alphaproteobacteria</taxon>
        <taxon>Hyphomicrobiales</taxon>
        <taxon>Methylobacteriaceae</taxon>
        <taxon>Methylobacterium</taxon>
    </lineage>
</organism>
<gene>
    <name evidence="2" type="ORF">MPOCJGCO_0318</name>
</gene>
<sequence length="160" mass="16900">MALDVDGYAVLKAVAAAPDAFPDIRADVAKAGRALVVKQLKAKALPLPALRRIRDILGAESFALIVDGLTDAEAKGLVTRLDKHHPDLKAASAAWHRRRIGALADREEPAGKAKAAKNAKAPAAEKAPKAERALGSRPFSATWDGKDHDAPPPKGRKKKG</sequence>
<feature type="region of interest" description="Disordered" evidence="1">
    <location>
        <begin position="103"/>
        <end position="160"/>
    </location>
</feature>
<accession>A0ABQ4TTK4</accession>
<dbReference type="RefSeq" id="WP_238180864.1">
    <property type="nucleotide sequence ID" value="NZ_BPRB01000018.1"/>
</dbReference>
<evidence type="ECO:0000313" key="2">
    <source>
        <dbReference type="EMBL" id="GJE58239.1"/>
    </source>
</evidence>
<dbReference type="Proteomes" id="UP001055057">
    <property type="component" value="Unassembled WGS sequence"/>
</dbReference>
<comment type="caution">
    <text evidence="2">The sequence shown here is derived from an EMBL/GenBank/DDBJ whole genome shotgun (WGS) entry which is preliminary data.</text>
</comment>
<reference evidence="2" key="1">
    <citation type="journal article" date="2021" name="Front. Microbiol.">
        <title>Comprehensive Comparative Genomics and Phenotyping of Methylobacterium Species.</title>
        <authorList>
            <person name="Alessa O."/>
            <person name="Ogura Y."/>
            <person name="Fujitani Y."/>
            <person name="Takami H."/>
            <person name="Hayashi T."/>
            <person name="Sahin N."/>
            <person name="Tani A."/>
        </authorList>
    </citation>
    <scope>NUCLEOTIDE SEQUENCE</scope>
    <source>
        <strain evidence="2">DSM 23632</strain>
    </source>
</reference>